<evidence type="ECO:0000256" key="3">
    <source>
        <dbReference type="ARBA" id="ARBA00022643"/>
    </source>
</evidence>
<evidence type="ECO:0000313" key="12">
    <source>
        <dbReference type="Proteomes" id="UP000565441"/>
    </source>
</evidence>
<dbReference type="Gene3D" id="3.20.20.70">
    <property type="entry name" value="Aldolase class I"/>
    <property type="match status" value="1"/>
</dbReference>
<evidence type="ECO:0000256" key="6">
    <source>
        <dbReference type="ARBA" id="ARBA00023002"/>
    </source>
</evidence>
<comment type="cofactor">
    <cofactor evidence="1">
        <name>FMN</name>
        <dbReference type="ChEBI" id="CHEBI:58210"/>
    </cofactor>
</comment>
<keyword evidence="12" id="KW-1185">Reference proteome</keyword>
<evidence type="ECO:0000256" key="4">
    <source>
        <dbReference type="ARBA" id="ARBA00022664"/>
    </source>
</evidence>
<evidence type="ECO:0000256" key="1">
    <source>
        <dbReference type="ARBA" id="ARBA00001917"/>
    </source>
</evidence>
<evidence type="ECO:0000256" key="8">
    <source>
        <dbReference type="ARBA" id="ARBA00049447"/>
    </source>
</evidence>
<comment type="catalytic activity">
    <reaction evidence="8">
        <text>a 5,6-dihydrouridine in mRNA + NADP(+) = a uridine in mRNA + NADPH + H(+)</text>
        <dbReference type="Rhea" id="RHEA:69855"/>
        <dbReference type="Rhea" id="RHEA-COMP:14658"/>
        <dbReference type="Rhea" id="RHEA-COMP:17789"/>
        <dbReference type="ChEBI" id="CHEBI:15378"/>
        <dbReference type="ChEBI" id="CHEBI:57783"/>
        <dbReference type="ChEBI" id="CHEBI:58349"/>
        <dbReference type="ChEBI" id="CHEBI:65315"/>
        <dbReference type="ChEBI" id="CHEBI:74443"/>
    </reaction>
    <physiologicalReaction direction="right-to-left" evidence="8">
        <dbReference type="Rhea" id="RHEA:69857"/>
    </physiologicalReaction>
</comment>
<feature type="domain" description="DUS-like FMN-binding" evidence="10">
    <location>
        <begin position="77"/>
        <end position="317"/>
    </location>
</feature>
<reference evidence="11 12" key="1">
    <citation type="journal article" date="2020" name="ISME J.">
        <title>Uncovering the hidden diversity of litter-decomposition mechanisms in mushroom-forming fungi.</title>
        <authorList>
            <person name="Floudas D."/>
            <person name="Bentzer J."/>
            <person name="Ahren D."/>
            <person name="Johansson T."/>
            <person name="Persson P."/>
            <person name="Tunlid A."/>
        </authorList>
    </citation>
    <scope>NUCLEOTIDE SEQUENCE [LARGE SCALE GENOMIC DNA]</scope>
    <source>
        <strain evidence="11 12">CBS 661.87</strain>
    </source>
</reference>
<evidence type="ECO:0000259" key="10">
    <source>
        <dbReference type="Pfam" id="PF01207"/>
    </source>
</evidence>
<dbReference type="PROSITE" id="PS01136">
    <property type="entry name" value="UPF0034"/>
    <property type="match status" value="1"/>
</dbReference>
<keyword evidence="5" id="KW-0819">tRNA processing</keyword>
<keyword evidence="6" id="KW-0560">Oxidoreductase</keyword>
<comment type="caution">
    <text evidence="11">The sequence shown here is derived from an EMBL/GenBank/DDBJ whole genome shotgun (WGS) entry which is preliminary data.</text>
</comment>
<dbReference type="GO" id="GO:0017150">
    <property type="term" value="F:tRNA dihydrouridine synthase activity"/>
    <property type="evidence" value="ECO:0007669"/>
    <property type="project" value="InterPro"/>
</dbReference>
<comment type="catalytic activity">
    <reaction evidence="7">
        <text>a 5,6-dihydrouridine in mRNA + NAD(+) = a uridine in mRNA + NADH + H(+)</text>
        <dbReference type="Rhea" id="RHEA:69851"/>
        <dbReference type="Rhea" id="RHEA-COMP:14658"/>
        <dbReference type="Rhea" id="RHEA-COMP:17789"/>
        <dbReference type="ChEBI" id="CHEBI:15378"/>
        <dbReference type="ChEBI" id="CHEBI:57540"/>
        <dbReference type="ChEBI" id="CHEBI:57945"/>
        <dbReference type="ChEBI" id="CHEBI:65315"/>
        <dbReference type="ChEBI" id="CHEBI:74443"/>
    </reaction>
    <physiologicalReaction direction="right-to-left" evidence="7">
        <dbReference type="Rhea" id="RHEA:69853"/>
    </physiologicalReaction>
</comment>
<dbReference type="SUPFAM" id="SSF51395">
    <property type="entry name" value="FMN-linked oxidoreductases"/>
    <property type="match status" value="1"/>
</dbReference>
<name>A0A8H5HL26_9AGAR</name>
<evidence type="ECO:0000256" key="9">
    <source>
        <dbReference type="SAM" id="MobiDB-lite"/>
    </source>
</evidence>
<evidence type="ECO:0000256" key="2">
    <source>
        <dbReference type="ARBA" id="ARBA00022630"/>
    </source>
</evidence>
<feature type="region of interest" description="Disordered" evidence="9">
    <location>
        <begin position="414"/>
        <end position="446"/>
    </location>
</feature>
<dbReference type="OrthoDB" id="10262250at2759"/>
<sequence>MFAPLLLDRYFKPDLRVPSSASSVTTRFMFFDARAALRRPLHIMTRRTHSASPIPRAPKRARIDHLTSKDFKNGVFLAPMVRSGALPTRLFALKHGATMVWGPEMVDKAILHAERVVDPTTGVISYNGKSRAMFTTHPIEKPYLIYQIGSADPDLAVQAAKTVMQDVSGIDLNCGCPKPFSTHSGMGAALLTNPDLLCSILEALRREMPPEITVSAKIRLLPSQEDTLKLVERVVNTGISALTVHCRTRNMRDKDRATIERLREIVTFVEGMGKGIAVIENGDCLGWNDAQRVRDVTGAHSVMIARAAESNPSCFSPTPLQDVERTLVPSYLRLARYFDHNWGLTKFCVAQFKGRHVAVKKTEATAMRQTLAQAKDFPGMDDIVGPWTGKDEFDEIVRAIEANPPREHRLIASSAPAIEPPVESGAPETTPPGTQNPEPPGSGAPLLPNLYRTAVPAMVTGHDATTPTPGGGVTVAAM</sequence>
<dbReference type="PANTHER" id="PTHR45936:SF1">
    <property type="entry name" value="TRNA-DIHYDROURIDINE(20) SYNTHASE [NAD(P)+]-LIKE"/>
    <property type="match status" value="1"/>
</dbReference>
<dbReference type="InterPro" id="IPR013785">
    <property type="entry name" value="Aldolase_TIM"/>
</dbReference>
<dbReference type="Proteomes" id="UP000565441">
    <property type="component" value="Unassembled WGS sequence"/>
</dbReference>
<proteinExistence type="predicted"/>
<evidence type="ECO:0000256" key="7">
    <source>
        <dbReference type="ARBA" id="ARBA00048342"/>
    </source>
</evidence>
<organism evidence="11 12">
    <name type="scientific">Tricholomella constricta</name>
    <dbReference type="NCBI Taxonomy" id="117010"/>
    <lineage>
        <taxon>Eukaryota</taxon>
        <taxon>Fungi</taxon>
        <taxon>Dikarya</taxon>
        <taxon>Basidiomycota</taxon>
        <taxon>Agaricomycotina</taxon>
        <taxon>Agaricomycetes</taxon>
        <taxon>Agaricomycetidae</taxon>
        <taxon>Agaricales</taxon>
        <taxon>Tricholomatineae</taxon>
        <taxon>Lyophyllaceae</taxon>
        <taxon>Tricholomella</taxon>
    </lineage>
</organism>
<dbReference type="PANTHER" id="PTHR45936">
    <property type="entry name" value="TRNA-DIHYDROURIDINE(20) SYNTHASE [NAD(P)+]-LIKE"/>
    <property type="match status" value="1"/>
</dbReference>
<dbReference type="InterPro" id="IPR035587">
    <property type="entry name" value="DUS-like_FMN-bd"/>
</dbReference>
<dbReference type="GO" id="GO:0006397">
    <property type="term" value="P:mRNA processing"/>
    <property type="evidence" value="ECO:0007669"/>
    <property type="project" value="UniProtKB-KW"/>
</dbReference>
<dbReference type="GO" id="GO:0050660">
    <property type="term" value="F:flavin adenine dinucleotide binding"/>
    <property type="evidence" value="ECO:0007669"/>
    <property type="project" value="InterPro"/>
</dbReference>
<dbReference type="InterPro" id="IPR018517">
    <property type="entry name" value="tRNA_hU_synthase_CS"/>
</dbReference>
<keyword evidence="2" id="KW-0285">Flavoprotein</keyword>
<keyword evidence="3" id="KW-0288">FMN</keyword>
<protein>
    <recommendedName>
        <fullName evidence="10">DUS-like FMN-binding domain-containing protein</fullName>
    </recommendedName>
</protein>
<gene>
    <name evidence="11" type="ORF">D9615_001069</name>
</gene>
<dbReference type="CDD" id="cd02801">
    <property type="entry name" value="DUS_like_FMN"/>
    <property type="match status" value="1"/>
</dbReference>
<dbReference type="AlphaFoldDB" id="A0A8H5HL26"/>
<dbReference type="EMBL" id="JAACJP010000004">
    <property type="protein sequence ID" value="KAF5385334.1"/>
    <property type="molecule type" value="Genomic_DNA"/>
</dbReference>
<dbReference type="GO" id="GO:0005737">
    <property type="term" value="C:cytoplasm"/>
    <property type="evidence" value="ECO:0007669"/>
    <property type="project" value="TreeGrafter"/>
</dbReference>
<evidence type="ECO:0000256" key="5">
    <source>
        <dbReference type="ARBA" id="ARBA00022694"/>
    </source>
</evidence>
<evidence type="ECO:0000313" key="11">
    <source>
        <dbReference type="EMBL" id="KAF5385334.1"/>
    </source>
</evidence>
<accession>A0A8H5HL26</accession>
<dbReference type="Pfam" id="PF01207">
    <property type="entry name" value="Dus"/>
    <property type="match status" value="1"/>
</dbReference>
<keyword evidence="4" id="KW-0507">mRNA processing</keyword>
<dbReference type="InterPro" id="IPR052582">
    <property type="entry name" value="tRNA-DUS-like"/>
</dbReference>